<dbReference type="Pfam" id="PF00004">
    <property type="entry name" value="AAA"/>
    <property type="match status" value="1"/>
</dbReference>
<dbReference type="Gene3D" id="3.40.50.300">
    <property type="entry name" value="P-loop containing nucleotide triphosphate hydrolases"/>
    <property type="match status" value="1"/>
</dbReference>
<proteinExistence type="inferred from homology"/>
<dbReference type="RefSeq" id="WP_003462013.1">
    <property type="nucleotide sequence ID" value="NZ_ABDW01000004.1"/>
</dbReference>
<dbReference type="GO" id="GO:0005524">
    <property type="term" value="F:ATP binding"/>
    <property type="evidence" value="ECO:0007669"/>
    <property type="project" value="UniProtKB-KW"/>
</dbReference>
<keyword evidence="2" id="KW-0067">ATP-binding</keyword>
<dbReference type="Gene3D" id="1.10.8.60">
    <property type="match status" value="1"/>
</dbReference>
<reference evidence="6 7" key="1">
    <citation type="submission" date="2007-07" db="EMBL/GenBank/DDBJ databases">
        <title>Annotation of Clostridium perfringens E str. JGS1987.</title>
        <authorList>
            <person name="Paulsen I."/>
            <person name="Sebastian Y."/>
        </authorList>
    </citation>
    <scope>NUCLEOTIDE SEQUENCE [LARGE SCALE GENOMIC DNA]</scope>
    <source>
        <strain evidence="7">E str. JGS1987</strain>
    </source>
</reference>
<evidence type="ECO:0000256" key="1">
    <source>
        <dbReference type="ARBA" id="ARBA00022741"/>
    </source>
</evidence>
<dbReference type="GO" id="GO:0016887">
    <property type="term" value="F:ATP hydrolysis activity"/>
    <property type="evidence" value="ECO:0007669"/>
    <property type="project" value="InterPro"/>
</dbReference>
<evidence type="ECO:0000256" key="2">
    <source>
        <dbReference type="ARBA" id="ARBA00022840"/>
    </source>
</evidence>
<keyword evidence="1" id="KW-0547">Nucleotide-binding</keyword>
<dbReference type="InterPro" id="IPR027417">
    <property type="entry name" value="P-loop_NTPase"/>
</dbReference>
<dbReference type="PANTHER" id="PTHR42960">
    <property type="entry name" value="YCF46 PROTEIN"/>
    <property type="match status" value="1"/>
</dbReference>
<dbReference type="SMART" id="SM00382">
    <property type="entry name" value="AAA"/>
    <property type="match status" value="1"/>
</dbReference>
<evidence type="ECO:0000256" key="4">
    <source>
        <dbReference type="ARBA" id="ARBA00040480"/>
    </source>
</evidence>
<dbReference type="Proteomes" id="UP000005337">
    <property type="component" value="Unassembled WGS sequence"/>
</dbReference>
<evidence type="ECO:0000259" key="5">
    <source>
        <dbReference type="SMART" id="SM00382"/>
    </source>
</evidence>
<gene>
    <name evidence="6" type="ORF">AC3_1160</name>
</gene>
<dbReference type="Pfam" id="PF17862">
    <property type="entry name" value="AAA_lid_3"/>
    <property type="match status" value="1"/>
</dbReference>
<feature type="domain" description="AAA+ ATPase" evidence="5">
    <location>
        <begin position="262"/>
        <end position="397"/>
    </location>
</feature>
<comment type="caution">
    <text evidence="6">The sequence shown here is derived from an EMBL/GenBank/DDBJ whole genome shotgun (WGS) entry which is preliminary data.</text>
</comment>
<dbReference type="InterPro" id="IPR003593">
    <property type="entry name" value="AAA+_ATPase"/>
</dbReference>
<evidence type="ECO:0000313" key="7">
    <source>
        <dbReference type="Proteomes" id="UP000005337"/>
    </source>
</evidence>
<dbReference type="InterPro" id="IPR052381">
    <property type="entry name" value="AAA_domain_protein"/>
</dbReference>
<dbReference type="SUPFAM" id="SSF52540">
    <property type="entry name" value="P-loop containing nucleoside triphosphate hydrolases"/>
    <property type="match status" value="2"/>
</dbReference>
<name>B1BQA8_CLOPF</name>
<comment type="similarity">
    <text evidence="3">Belongs to the AAA ATPase family. Highly divergent.</text>
</comment>
<dbReference type="InterPro" id="IPR003959">
    <property type="entry name" value="ATPase_AAA_core"/>
</dbReference>
<organism evidence="6 7">
    <name type="scientific">Clostridium perfringens E str. JGS1987</name>
    <dbReference type="NCBI Taxonomy" id="451755"/>
    <lineage>
        <taxon>Bacteria</taxon>
        <taxon>Bacillati</taxon>
        <taxon>Bacillota</taxon>
        <taxon>Clostridia</taxon>
        <taxon>Eubacteriales</taxon>
        <taxon>Clostridiaceae</taxon>
        <taxon>Clostridium</taxon>
    </lineage>
</organism>
<dbReference type="PANTHER" id="PTHR42960:SF1">
    <property type="entry name" value="YCF46 PROTEIN"/>
    <property type="match status" value="1"/>
</dbReference>
<dbReference type="InterPro" id="IPR041569">
    <property type="entry name" value="AAA_lid_3"/>
</dbReference>
<evidence type="ECO:0000313" key="6">
    <source>
        <dbReference type="EMBL" id="EDT16080.1"/>
    </source>
</evidence>
<sequence length="548" mass="62716">MKKKSEILLASYIDALHSIIYINHFDFNVIDEIISSIGKKVNIIEFNNALGMINFKTKSPMLECDLENFLLNSLDYGYDDETFIVLKDIHNDLNNPKIIALLKRIAEDNLYRDNYNTTILIVSSKLIIPIELENYITVFDIPLPTNKEIINIIYDFKESLGINIDEDVLNDIALSLKGLNEFQIKQILNLAYQDGGYIGEKDKYLILQEKEQFIKKSGMLEMVNFKESIDDIGGLENLKSWLYRKAKVFSSLDKAIKFGVDIPKGIMIVGMPGCGKSLTAKATARLFEMPLVRLDIGRLLGKYVGESEENMRNALKLSESISPCVLWIDEIEKAFSGVGSDGGSDVTTRLFGQFLTWMQEKENSVFIVATANDISRIPPEFLRKGRFDELFFVDLPNDEERRKIMEIHIKKRNKWNRDINVIPLIKKTEGFNGADLEAVVKDTIENAFINGEEKITTEDLIEVIKETKSISNTLKDKINQIKETISRIDIKNASNEENKPGKETLKETKEKKIYDDVFDREFSSEEEPSLNDPVNFFNNIFNGYKVKK</sequence>
<dbReference type="AlphaFoldDB" id="B1BQA8"/>
<dbReference type="EMBL" id="ABDW01000004">
    <property type="protein sequence ID" value="EDT16080.1"/>
    <property type="molecule type" value="Genomic_DNA"/>
</dbReference>
<evidence type="ECO:0000256" key="3">
    <source>
        <dbReference type="ARBA" id="ARBA00038088"/>
    </source>
</evidence>
<accession>B1BQA8</accession>
<protein>
    <recommendedName>
        <fullName evidence="4">Uncharacterized AAA domain-containing protein ycf46</fullName>
    </recommendedName>
</protein>